<accession>A0ABZ0XY01</accession>
<dbReference type="InterPro" id="IPR002589">
    <property type="entry name" value="Macro_dom"/>
</dbReference>
<reference evidence="3 4" key="1">
    <citation type="submission" date="2023-11" db="EMBL/GenBank/DDBJ databases">
        <title>MicrobeMod: A computational toolkit for identifying prokaryotic methylation and restriction-modification with nanopore sequencing.</title>
        <authorList>
            <person name="Crits-Christoph A."/>
            <person name="Kang S.C."/>
            <person name="Lee H."/>
            <person name="Ostrov N."/>
        </authorList>
    </citation>
    <scope>NUCLEOTIDE SEQUENCE [LARGE SCALE GENOMIC DNA]</scope>
    <source>
        <strain evidence="3 4">ATCC 25935</strain>
    </source>
</reference>
<gene>
    <name evidence="3" type="ORF">SR858_25340</name>
</gene>
<comment type="catalytic activity">
    <reaction evidence="1">
        <text>an N-(ADP-alpha-D-ribosyl)-thymidine in DNA + H2O = a thymidine in DNA + ADP-D-ribose</text>
        <dbReference type="Rhea" id="RHEA:71655"/>
        <dbReference type="Rhea" id="RHEA-COMP:13556"/>
        <dbReference type="Rhea" id="RHEA-COMP:18051"/>
        <dbReference type="ChEBI" id="CHEBI:15377"/>
        <dbReference type="ChEBI" id="CHEBI:57967"/>
        <dbReference type="ChEBI" id="CHEBI:137386"/>
        <dbReference type="ChEBI" id="CHEBI:191199"/>
    </reaction>
    <physiologicalReaction direction="left-to-right" evidence="1">
        <dbReference type="Rhea" id="RHEA:71656"/>
    </physiologicalReaction>
</comment>
<evidence type="ECO:0000313" key="3">
    <source>
        <dbReference type="EMBL" id="WQH04323.1"/>
    </source>
</evidence>
<dbReference type="PANTHER" id="PTHR12521:SF0">
    <property type="entry name" value="ADP-RIBOSE GLYCOHYDROLASE OARD1"/>
    <property type="match status" value="1"/>
</dbReference>
<dbReference type="PROSITE" id="PS51154">
    <property type="entry name" value="MACRO"/>
    <property type="match status" value="1"/>
</dbReference>
<dbReference type="SUPFAM" id="SSF52949">
    <property type="entry name" value="Macro domain-like"/>
    <property type="match status" value="1"/>
</dbReference>
<dbReference type="EMBL" id="CP140152">
    <property type="protein sequence ID" value="WQH04323.1"/>
    <property type="molecule type" value="Genomic_DNA"/>
</dbReference>
<organism evidence="3 4">
    <name type="scientific">Duganella zoogloeoides</name>
    <dbReference type="NCBI Taxonomy" id="75659"/>
    <lineage>
        <taxon>Bacteria</taxon>
        <taxon>Pseudomonadati</taxon>
        <taxon>Pseudomonadota</taxon>
        <taxon>Betaproteobacteria</taxon>
        <taxon>Burkholderiales</taxon>
        <taxon>Oxalobacteraceae</taxon>
        <taxon>Telluria group</taxon>
        <taxon>Duganella</taxon>
    </lineage>
</organism>
<keyword evidence="4" id="KW-1185">Reference proteome</keyword>
<dbReference type="Proteomes" id="UP001326110">
    <property type="component" value="Chromosome"/>
</dbReference>
<feature type="domain" description="Macro" evidence="2">
    <location>
        <begin position="1"/>
        <end position="156"/>
    </location>
</feature>
<dbReference type="RefSeq" id="WP_051120384.1">
    <property type="nucleotide sequence ID" value="NZ_CP140152.1"/>
</dbReference>
<proteinExistence type="predicted"/>
<sequence length="168" mass="18240">MLNIATGNLLDADVDALVNTVNTEGVMGKGIALQFKQAYPTMFRAYKAACKARGVHLGQVHIYDLGGLVGGPRWIINFPTKGHWKSKSRIEDIAKGLHDLTAKVRALGIRSIAVPPLGCGYGGLDWADVEPLIADAFRDLPEVDVKLYPPSFSPRERRGSTIPTSRSN</sequence>
<dbReference type="PANTHER" id="PTHR12521">
    <property type="entry name" value="PROTEIN C6ORF130"/>
    <property type="match status" value="1"/>
</dbReference>
<evidence type="ECO:0000259" key="2">
    <source>
        <dbReference type="PROSITE" id="PS51154"/>
    </source>
</evidence>
<dbReference type="SMART" id="SM00506">
    <property type="entry name" value="A1pp"/>
    <property type="match status" value="1"/>
</dbReference>
<dbReference type="Gene3D" id="3.40.220.10">
    <property type="entry name" value="Leucine Aminopeptidase, subunit E, domain 1"/>
    <property type="match status" value="1"/>
</dbReference>
<dbReference type="InterPro" id="IPR050892">
    <property type="entry name" value="ADP-ribose_metab_enzymes"/>
</dbReference>
<evidence type="ECO:0000313" key="4">
    <source>
        <dbReference type="Proteomes" id="UP001326110"/>
    </source>
</evidence>
<name>A0ABZ0XY01_9BURK</name>
<dbReference type="InterPro" id="IPR043472">
    <property type="entry name" value="Macro_dom-like"/>
</dbReference>
<dbReference type="CDD" id="cd02901">
    <property type="entry name" value="Macro_Poa1p-like"/>
    <property type="match status" value="1"/>
</dbReference>
<evidence type="ECO:0000256" key="1">
    <source>
        <dbReference type="ARBA" id="ARBA00035885"/>
    </source>
</evidence>
<dbReference type="Pfam" id="PF01661">
    <property type="entry name" value="Macro"/>
    <property type="match status" value="1"/>
</dbReference>
<protein>
    <submittedName>
        <fullName evidence="3">Macro domain-containing protein</fullName>
    </submittedName>
</protein>